<sequence>MYRYYRLLEIPKKPELDIREIRAFLIKEVKHSYAHHQINRRGIHFSIPIFHFGVNQGAEGTIQVQNKGDHFSIRMEISNQLIPMLLFLFLFLFSILIWIQDSESELMVKVKQLEPLLIPFCMVGLLSWGLFKASSASRLGAIENALTERFHLDDEAN</sequence>
<protein>
    <submittedName>
        <fullName evidence="2">Uncharacterized protein</fullName>
    </submittedName>
</protein>
<dbReference type="AlphaFoldDB" id="A0A7H0VHI1"/>
<gene>
    <name evidence="2" type="ORF">H4K34_04890</name>
</gene>
<evidence type="ECO:0000256" key="1">
    <source>
        <dbReference type="SAM" id="Phobius"/>
    </source>
</evidence>
<keyword evidence="1" id="KW-0812">Transmembrane</keyword>
<keyword evidence="1" id="KW-1133">Transmembrane helix</keyword>
<keyword evidence="1" id="KW-0472">Membrane</keyword>
<evidence type="ECO:0000313" key="2">
    <source>
        <dbReference type="EMBL" id="QNR25179.1"/>
    </source>
</evidence>
<dbReference type="EMBL" id="CP060139">
    <property type="protein sequence ID" value="QNR25179.1"/>
    <property type="molecule type" value="Genomic_DNA"/>
</dbReference>
<organism evidence="2 3">
    <name type="scientific">Croceimicrobium hydrocarbonivorans</name>
    <dbReference type="NCBI Taxonomy" id="2761580"/>
    <lineage>
        <taxon>Bacteria</taxon>
        <taxon>Pseudomonadati</taxon>
        <taxon>Bacteroidota</taxon>
        <taxon>Flavobacteriia</taxon>
        <taxon>Flavobacteriales</taxon>
        <taxon>Owenweeksiaceae</taxon>
        <taxon>Croceimicrobium</taxon>
    </lineage>
</organism>
<accession>A0A7H0VHI1</accession>
<evidence type="ECO:0000313" key="3">
    <source>
        <dbReference type="Proteomes" id="UP000516305"/>
    </source>
</evidence>
<name>A0A7H0VHI1_9FLAO</name>
<feature type="transmembrane region" description="Helical" evidence="1">
    <location>
        <begin position="81"/>
        <end position="100"/>
    </location>
</feature>
<dbReference type="RefSeq" id="WP_210759705.1">
    <property type="nucleotide sequence ID" value="NZ_CP060139.1"/>
</dbReference>
<reference evidence="2 3" key="1">
    <citation type="submission" date="2020-08" db="EMBL/GenBank/DDBJ databases">
        <title>Croceimicrobium hydrocarbonivorans gen. nov., sp. nov., a novel marine bacterium isolated from a bacterial consortium that degrades polyethylene terephthalate.</title>
        <authorList>
            <person name="Liu R."/>
        </authorList>
    </citation>
    <scope>NUCLEOTIDE SEQUENCE [LARGE SCALE GENOMIC DNA]</scope>
    <source>
        <strain evidence="2 3">A20-9</strain>
    </source>
</reference>
<feature type="transmembrane region" description="Helical" evidence="1">
    <location>
        <begin position="112"/>
        <end position="131"/>
    </location>
</feature>
<keyword evidence="3" id="KW-1185">Reference proteome</keyword>
<dbReference type="Proteomes" id="UP000516305">
    <property type="component" value="Chromosome"/>
</dbReference>
<dbReference type="KEGG" id="chyd:H4K34_04890"/>
<proteinExistence type="predicted"/>